<evidence type="ECO:0000313" key="3">
    <source>
        <dbReference type="Proteomes" id="UP000275348"/>
    </source>
</evidence>
<dbReference type="Gene3D" id="3.20.20.190">
    <property type="entry name" value="Phosphatidylinositol (PI) phosphodiesterase"/>
    <property type="match status" value="1"/>
</dbReference>
<comment type="caution">
    <text evidence="2">The sequence shown here is derived from an EMBL/GenBank/DDBJ whole genome shotgun (WGS) entry which is preliminary data.</text>
</comment>
<dbReference type="InterPro" id="IPR017946">
    <property type="entry name" value="PLC-like_Pdiesterase_TIM-brl"/>
</dbReference>
<dbReference type="GO" id="GO:0006644">
    <property type="term" value="P:phospholipid metabolic process"/>
    <property type="evidence" value="ECO:0007669"/>
    <property type="project" value="TreeGrafter"/>
</dbReference>
<dbReference type="CDD" id="cd08566">
    <property type="entry name" value="GDPD_AtGDE_like"/>
    <property type="match status" value="1"/>
</dbReference>
<dbReference type="Pfam" id="PF03009">
    <property type="entry name" value="GDPD"/>
    <property type="match status" value="1"/>
</dbReference>
<sequence>MFLNKLKFNHFNTLCFAFLLFWSCNPEKPVNNVKQVSNQTEIDFSYNQKQKNLVSAHRGGSGIENYPENSIETMQYLYEKGIQIFEIDVAKTKDGQLILMHDNSLQRTSTGRQDVNQVTLNQIKEYFLVDDFKNTTTFKIPTFTEALIWGKGKPIYFMVDIKKDVDYKDLIAEIRKNQMQNQVVLVSYSTGQAKKLNRLAPEMLLSVSMRNEREFNEMINSGIPTDKMVAFTGTIRSPKELYDKIHEQNIMVIFGTLGNIDRSAKARGNTIYQELETQGVDIFATDRALEVYQTINKN</sequence>
<protein>
    <submittedName>
        <fullName evidence="2">Glycerophosphodiester phosphodiesterase</fullName>
    </submittedName>
</protein>
<dbReference type="SUPFAM" id="SSF51695">
    <property type="entry name" value="PLC-like phosphodiesterases"/>
    <property type="match status" value="1"/>
</dbReference>
<proteinExistence type="predicted"/>
<dbReference type="Proteomes" id="UP000275348">
    <property type="component" value="Unassembled WGS sequence"/>
</dbReference>
<dbReference type="GO" id="GO:0005886">
    <property type="term" value="C:plasma membrane"/>
    <property type="evidence" value="ECO:0007669"/>
    <property type="project" value="TreeGrafter"/>
</dbReference>
<dbReference type="OrthoDB" id="384721at2"/>
<evidence type="ECO:0000313" key="2">
    <source>
        <dbReference type="EMBL" id="RLZ12610.1"/>
    </source>
</evidence>
<dbReference type="PANTHER" id="PTHR46320">
    <property type="entry name" value="GLYCEROPHOSPHODIESTER PHOSPHODIESTERASE 1"/>
    <property type="match status" value="1"/>
</dbReference>
<reference evidence="2 3" key="1">
    <citation type="submission" date="2018-10" db="EMBL/GenBank/DDBJ databases">
        <authorList>
            <person name="Chen X."/>
        </authorList>
    </citation>
    <scope>NUCLEOTIDE SEQUENCE [LARGE SCALE GENOMIC DNA]</scope>
    <source>
        <strain evidence="2 3">YIM 102668</strain>
    </source>
</reference>
<gene>
    <name evidence="2" type="ORF">EAH69_00150</name>
</gene>
<dbReference type="InterPro" id="IPR030395">
    <property type="entry name" value="GP_PDE_dom"/>
</dbReference>
<dbReference type="EMBL" id="RDOJ01000001">
    <property type="protein sequence ID" value="RLZ12610.1"/>
    <property type="molecule type" value="Genomic_DNA"/>
</dbReference>
<dbReference type="GO" id="GO:0008889">
    <property type="term" value="F:glycerophosphodiester phosphodiesterase activity"/>
    <property type="evidence" value="ECO:0007669"/>
    <property type="project" value="TreeGrafter"/>
</dbReference>
<dbReference type="GO" id="GO:0006580">
    <property type="term" value="P:ethanolamine metabolic process"/>
    <property type="evidence" value="ECO:0007669"/>
    <property type="project" value="TreeGrafter"/>
</dbReference>
<dbReference type="GO" id="GO:0070291">
    <property type="term" value="P:N-acylethanolamine metabolic process"/>
    <property type="evidence" value="ECO:0007669"/>
    <property type="project" value="TreeGrafter"/>
</dbReference>
<feature type="domain" description="GP-PDE" evidence="1">
    <location>
        <begin position="52"/>
        <end position="295"/>
    </location>
</feature>
<dbReference type="PROSITE" id="PS51704">
    <property type="entry name" value="GP_PDE"/>
    <property type="match status" value="1"/>
</dbReference>
<keyword evidence="3" id="KW-1185">Reference proteome</keyword>
<dbReference type="AlphaFoldDB" id="A0A3L9MHR3"/>
<evidence type="ECO:0000259" key="1">
    <source>
        <dbReference type="PROSITE" id="PS51704"/>
    </source>
</evidence>
<dbReference type="RefSeq" id="WP_121933188.1">
    <property type="nucleotide sequence ID" value="NZ_RDOJ01000001.1"/>
</dbReference>
<dbReference type="PANTHER" id="PTHR46320:SF1">
    <property type="entry name" value="GLYCEROPHOSPHODIESTER PHOSPHODIESTERASE 1"/>
    <property type="match status" value="1"/>
</dbReference>
<accession>A0A3L9MHR3</accession>
<name>A0A3L9MHR3_9FLAO</name>
<organism evidence="2 3">
    <name type="scientific">Faecalibacter macacae</name>
    <dbReference type="NCBI Taxonomy" id="1859289"/>
    <lineage>
        <taxon>Bacteria</taxon>
        <taxon>Pseudomonadati</taxon>
        <taxon>Bacteroidota</taxon>
        <taxon>Flavobacteriia</taxon>
        <taxon>Flavobacteriales</taxon>
        <taxon>Weeksellaceae</taxon>
        <taxon>Faecalibacter</taxon>
    </lineage>
</organism>